<evidence type="ECO:0000313" key="2">
    <source>
        <dbReference type="EMBL" id="KAJ0204010.1"/>
    </source>
</evidence>
<sequence length="86" mass="9527">MNSIASDMQVEVSEVGSPTSTSLLNENLVDSVNSFDLDLNDVRLSDVDDFSDQSSVESDFSRTNHDSNEKTDSYTKIEVSYLVLDL</sequence>
<keyword evidence="3" id="KW-1185">Reference proteome</keyword>
<feature type="region of interest" description="Disordered" evidence="1">
    <location>
        <begin position="48"/>
        <end position="71"/>
    </location>
</feature>
<gene>
    <name evidence="2" type="ORF">LSAT_V11C500291550</name>
</gene>
<protein>
    <submittedName>
        <fullName evidence="2">Uncharacterized protein</fullName>
    </submittedName>
</protein>
<name>A0A9R1X7R4_LACSA</name>
<organism evidence="2 3">
    <name type="scientific">Lactuca sativa</name>
    <name type="common">Garden lettuce</name>
    <dbReference type="NCBI Taxonomy" id="4236"/>
    <lineage>
        <taxon>Eukaryota</taxon>
        <taxon>Viridiplantae</taxon>
        <taxon>Streptophyta</taxon>
        <taxon>Embryophyta</taxon>
        <taxon>Tracheophyta</taxon>
        <taxon>Spermatophyta</taxon>
        <taxon>Magnoliopsida</taxon>
        <taxon>eudicotyledons</taxon>
        <taxon>Gunneridae</taxon>
        <taxon>Pentapetalae</taxon>
        <taxon>asterids</taxon>
        <taxon>campanulids</taxon>
        <taxon>Asterales</taxon>
        <taxon>Asteraceae</taxon>
        <taxon>Cichorioideae</taxon>
        <taxon>Cichorieae</taxon>
        <taxon>Lactucinae</taxon>
        <taxon>Lactuca</taxon>
    </lineage>
</organism>
<comment type="caution">
    <text evidence="2">The sequence shown here is derived from an EMBL/GenBank/DDBJ whole genome shotgun (WGS) entry which is preliminary data.</text>
</comment>
<accession>A0A9R1X7R4</accession>
<reference evidence="2 3" key="1">
    <citation type="journal article" date="2017" name="Nat. Commun.">
        <title>Genome assembly with in vitro proximity ligation data and whole-genome triplication in lettuce.</title>
        <authorList>
            <person name="Reyes-Chin-Wo S."/>
            <person name="Wang Z."/>
            <person name="Yang X."/>
            <person name="Kozik A."/>
            <person name="Arikit S."/>
            <person name="Song C."/>
            <person name="Xia L."/>
            <person name="Froenicke L."/>
            <person name="Lavelle D.O."/>
            <person name="Truco M.J."/>
            <person name="Xia R."/>
            <person name="Zhu S."/>
            <person name="Xu C."/>
            <person name="Xu H."/>
            <person name="Xu X."/>
            <person name="Cox K."/>
            <person name="Korf I."/>
            <person name="Meyers B.C."/>
            <person name="Michelmore R.W."/>
        </authorList>
    </citation>
    <scope>NUCLEOTIDE SEQUENCE [LARGE SCALE GENOMIC DNA]</scope>
    <source>
        <strain evidence="3">cv. Salinas</strain>
        <tissue evidence="2">Seedlings</tissue>
    </source>
</reference>
<evidence type="ECO:0000256" key="1">
    <source>
        <dbReference type="SAM" id="MobiDB-lite"/>
    </source>
</evidence>
<feature type="region of interest" description="Disordered" evidence="1">
    <location>
        <begin position="1"/>
        <end position="21"/>
    </location>
</feature>
<dbReference type="EMBL" id="NBSK02000005">
    <property type="protein sequence ID" value="KAJ0204010.1"/>
    <property type="molecule type" value="Genomic_DNA"/>
</dbReference>
<dbReference type="AlphaFoldDB" id="A0A9R1X7R4"/>
<proteinExistence type="predicted"/>
<evidence type="ECO:0000313" key="3">
    <source>
        <dbReference type="Proteomes" id="UP000235145"/>
    </source>
</evidence>
<feature type="compositionally biased region" description="Basic and acidic residues" evidence="1">
    <location>
        <begin position="59"/>
        <end position="71"/>
    </location>
</feature>
<dbReference type="Proteomes" id="UP000235145">
    <property type="component" value="Unassembled WGS sequence"/>
</dbReference>